<keyword evidence="2" id="KW-0288">FMN</keyword>
<evidence type="ECO:0000256" key="4">
    <source>
        <dbReference type="SAM" id="MobiDB-lite"/>
    </source>
</evidence>
<reference evidence="6 7" key="1">
    <citation type="journal article" date="2018" name="Front. Microbiol.">
        <title>Genome-Wide Analysis of Corynespora cassiicola Leaf Fall Disease Putative Effectors.</title>
        <authorList>
            <person name="Lopez D."/>
            <person name="Ribeiro S."/>
            <person name="Label P."/>
            <person name="Fumanal B."/>
            <person name="Venisse J.S."/>
            <person name="Kohler A."/>
            <person name="de Oliveira R.R."/>
            <person name="Labutti K."/>
            <person name="Lipzen A."/>
            <person name="Lail K."/>
            <person name="Bauer D."/>
            <person name="Ohm R.A."/>
            <person name="Barry K.W."/>
            <person name="Spatafora J."/>
            <person name="Grigoriev I.V."/>
            <person name="Martin F.M."/>
            <person name="Pujade-Renaud V."/>
        </authorList>
    </citation>
    <scope>NUCLEOTIDE SEQUENCE [LARGE SCALE GENOMIC DNA]</scope>
    <source>
        <strain evidence="6 7">Philippines</strain>
    </source>
</reference>
<evidence type="ECO:0000256" key="1">
    <source>
        <dbReference type="ARBA" id="ARBA00022630"/>
    </source>
</evidence>
<dbReference type="NCBIfam" id="TIGR00229">
    <property type="entry name" value="sensory_box"/>
    <property type="match status" value="1"/>
</dbReference>
<dbReference type="OrthoDB" id="447251at2759"/>
<evidence type="ECO:0000256" key="3">
    <source>
        <dbReference type="ARBA" id="ARBA00022991"/>
    </source>
</evidence>
<feature type="domain" description="PAC" evidence="5">
    <location>
        <begin position="261"/>
        <end position="314"/>
    </location>
</feature>
<dbReference type="PANTHER" id="PTHR47429:SF9">
    <property type="entry name" value="PAS DOMAIN-CONTAINING PROTEIN"/>
    <property type="match status" value="1"/>
</dbReference>
<dbReference type="SUPFAM" id="SSF55785">
    <property type="entry name" value="PYP-like sensor domain (PAS domain)"/>
    <property type="match status" value="1"/>
</dbReference>
<feature type="region of interest" description="Disordered" evidence="4">
    <location>
        <begin position="1"/>
        <end position="59"/>
    </location>
</feature>
<organism evidence="6 7">
    <name type="scientific">Corynespora cassiicola Philippines</name>
    <dbReference type="NCBI Taxonomy" id="1448308"/>
    <lineage>
        <taxon>Eukaryota</taxon>
        <taxon>Fungi</taxon>
        <taxon>Dikarya</taxon>
        <taxon>Ascomycota</taxon>
        <taxon>Pezizomycotina</taxon>
        <taxon>Dothideomycetes</taxon>
        <taxon>Pleosporomycetidae</taxon>
        <taxon>Pleosporales</taxon>
        <taxon>Corynesporascaceae</taxon>
        <taxon>Corynespora</taxon>
    </lineage>
</organism>
<keyword evidence="7" id="KW-1185">Reference proteome</keyword>
<dbReference type="InterPro" id="IPR000014">
    <property type="entry name" value="PAS"/>
</dbReference>
<dbReference type="PROSITE" id="PS50113">
    <property type="entry name" value="PAC"/>
    <property type="match status" value="1"/>
</dbReference>
<dbReference type="Pfam" id="PF13426">
    <property type="entry name" value="PAS_9"/>
    <property type="match status" value="1"/>
</dbReference>
<proteinExistence type="predicted"/>
<evidence type="ECO:0000313" key="7">
    <source>
        <dbReference type="Proteomes" id="UP000240883"/>
    </source>
</evidence>
<keyword evidence="3" id="KW-0157">Chromophore</keyword>
<dbReference type="InterPro" id="IPR035965">
    <property type="entry name" value="PAS-like_dom_sf"/>
</dbReference>
<dbReference type="InterPro" id="IPR000700">
    <property type="entry name" value="PAS-assoc_C"/>
</dbReference>
<accession>A0A2T2P5N9</accession>
<dbReference type="PANTHER" id="PTHR47429">
    <property type="entry name" value="PROTEIN TWIN LOV 1"/>
    <property type="match status" value="1"/>
</dbReference>
<feature type="compositionally biased region" description="Low complexity" evidence="4">
    <location>
        <begin position="600"/>
        <end position="629"/>
    </location>
</feature>
<protein>
    <recommendedName>
        <fullName evidence="5">PAC domain-containing protein</fullName>
    </recommendedName>
</protein>
<dbReference type="Proteomes" id="UP000240883">
    <property type="component" value="Unassembled WGS sequence"/>
</dbReference>
<dbReference type="GO" id="GO:0005634">
    <property type="term" value="C:nucleus"/>
    <property type="evidence" value="ECO:0007669"/>
    <property type="project" value="TreeGrafter"/>
</dbReference>
<evidence type="ECO:0000256" key="2">
    <source>
        <dbReference type="ARBA" id="ARBA00022643"/>
    </source>
</evidence>
<dbReference type="AlphaFoldDB" id="A0A2T2P5N9"/>
<dbReference type="Gene3D" id="3.30.450.20">
    <property type="entry name" value="PAS domain"/>
    <property type="match status" value="1"/>
</dbReference>
<feature type="region of interest" description="Disordered" evidence="4">
    <location>
        <begin position="600"/>
        <end position="652"/>
    </location>
</feature>
<gene>
    <name evidence="6" type="ORF">BS50DRAFT_582591</name>
</gene>
<feature type="region of interest" description="Disordered" evidence="4">
    <location>
        <begin position="659"/>
        <end position="678"/>
    </location>
</feature>
<evidence type="ECO:0000259" key="5">
    <source>
        <dbReference type="PROSITE" id="PS50113"/>
    </source>
</evidence>
<keyword evidence="1" id="KW-0285">Flavoprotein</keyword>
<sequence>MDEQPDYPSTVVHPVDSVRGIDADEPPEVPPKEGLYNSRRLSNDDFSSYDLRPPPPTVSQSNAELLADRLFSTAHLNIILKDATLFQKFTNFLNKYRPHSAPVLVRYLESQKALAAIRYANALAEQIAPSSRQNSWGEAVGVDLKLESFARRAMDELVSDALPAYVTYRMVNFATECLVKEITGSNTPVMRDLVQGIAEVYCLTDPSVPDNPIVFASEEFYNTTQYGREYVIGKNCRFLQGPKTQQAAVKRISHALRNGQEVCEILLNYRRDGSPFLNLVMMAPLMDARGKVRYFIGCQIDISKLIEGGQGLESFHTLLEREKERPETPIKDSLDSRPPLKVLRELGGLLNDEEIEIVAHRDNRRRRSIDSAISTPARSICEPKAAAREPKPARRFVGMEEPEPNFWPSSHFGSSGRLPGVYQNYLLVRPYPSLRIIFTSAALRIPGLSQSKLMDRIGGPQHVRDGLIDAFAQGIGVTAKISWLTNTAPRSHSLDVPDPFASVDTVSEAEIVEGKPRWIHCTPLQGSDGKPGVIMVVMVDRDDINGTTRVPVRTPSRPALVGNDYTKEGWPLRGMGVGAAHARFTPSKLYADYLRREGRTTSTGVTPVGMTPVGTTPGAATPNGAHGTNGFSGHGRKSVKTPSVTSDDTTGGGGVLTGAFGGSGSGRASECSTPHRRSASVMRWINSSKAYNDESGMPM</sequence>
<dbReference type="EMBL" id="KZ678129">
    <property type="protein sequence ID" value="PSN72992.1"/>
    <property type="molecule type" value="Genomic_DNA"/>
</dbReference>
<evidence type="ECO:0000313" key="6">
    <source>
        <dbReference type="EMBL" id="PSN72992.1"/>
    </source>
</evidence>
<name>A0A2T2P5N9_CORCC</name>
<dbReference type="STRING" id="1448308.A0A2T2P5N9"/>
<dbReference type="CDD" id="cd00130">
    <property type="entry name" value="PAS"/>
    <property type="match status" value="1"/>
</dbReference>